<gene>
    <name evidence="6" type="ORF">JQ615_21460</name>
</gene>
<dbReference type="Proteomes" id="UP001315278">
    <property type="component" value="Unassembled WGS sequence"/>
</dbReference>
<evidence type="ECO:0000256" key="2">
    <source>
        <dbReference type="ARBA" id="ARBA00022908"/>
    </source>
</evidence>
<reference evidence="7" key="1">
    <citation type="journal article" date="2021" name="ISME J.">
        <title>Evolutionary origin and ecological implication of a unique nif island in free-living Bradyrhizobium lineages.</title>
        <authorList>
            <person name="Tao J."/>
        </authorList>
    </citation>
    <scope>NUCLEOTIDE SEQUENCE [LARGE SCALE GENOMIC DNA]</scope>
    <source>
        <strain evidence="7">SZCCT0434</strain>
    </source>
</reference>
<dbReference type="InterPro" id="IPR002104">
    <property type="entry name" value="Integrase_catalytic"/>
</dbReference>
<keyword evidence="2" id="KW-0229">DNA integration</keyword>
<dbReference type="InterPro" id="IPR038488">
    <property type="entry name" value="Integrase_DNA-bd_sf"/>
</dbReference>
<dbReference type="CDD" id="cd00801">
    <property type="entry name" value="INT_P4_C"/>
    <property type="match status" value="1"/>
</dbReference>
<dbReference type="Gene3D" id="3.30.160.390">
    <property type="entry name" value="Integrase, DNA-binding domain"/>
    <property type="match status" value="1"/>
</dbReference>
<dbReference type="PANTHER" id="PTHR30629">
    <property type="entry name" value="PROPHAGE INTEGRASE"/>
    <property type="match status" value="1"/>
</dbReference>
<dbReference type="RefSeq" id="WP_212493508.1">
    <property type="nucleotide sequence ID" value="NZ_JAFCJH010000022.1"/>
</dbReference>
<proteinExistence type="inferred from homology"/>
<dbReference type="InterPro" id="IPR013762">
    <property type="entry name" value="Integrase-like_cat_sf"/>
</dbReference>
<protein>
    <submittedName>
        <fullName evidence="6">Tyrosine-type recombinase/integrase</fullName>
    </submittedName>
</protein>
<dbReference type="InterPro" id="IPR050808">
    <property type="entry name" value="Phage_Integrase"/>
</dbReference>
<accession>A0ABS5FMD1</accession>
<dbReference type="Gene3D" id="1.10.443.10">
    <property type="entry name" value="Intergrase catalytic core"/>
    <property type="match status" value="1"/>
</dbReference>
<dbReference type="PROSITE" id="PS51898">
    <property type="entry name" value="TYR_RECOMBINASE"/>
    <property type="match status" value="1"/>
</dbReference>
<dbReference type="InterPro" id="IPR025166">
    <property type="entry name" value="Integrase_DNA_bind_dom"/>
</dbReference>
<dbReference type="EMBL" id="JAFCJH010000022">
    <property type="protein sequence ID" value="MBR0797961.1"/>
    <property type="molecule type" value="Genomic_DNA"/>
</dbReference>
<sequence length="436" mass="48883">MAKSLTAAAVASCRPAKARRELPDGGCPGLHLVVQPTGSKSWALRYRRPDRRTAKLVIGSVFERDGRQEPSTDPVIGGHLTLAAARRLVAELRHDIAQGRDPGAVHIREKIRRRAGQDDPDSNTFAAAAKDFIDQHAKKKTRRWHEQARLLGLRPEDLAEIKHGLSERWSKRALGEISRHDIHDIVEETRRKGAPGLQRRREGMTESRARAMLSCLSKMFGWLEQRGRVDSNPCAGIHRPETPRARDRILTDNEIERFWSAASAERSEFAGVLKLLLLTGCRLNEVAGISAEELSEDRNSWTIPGSRTKNHLSHVVPLARIARKLLLETKRDSGLIFTTNGKTRIGGWSKLKKRLDKSMDTTHWRFHDLRRTAATGMAKIGIAPHVVEAVLNHVSGARAGVAGTYNRHAYFAEKRVALERWADHIDTLVTDRLSRS</sequence>
<evidence type="ECO:0000256" key="4">
    <source>
        <dbReference type="ARBA" id="ARBA00023172"/>
    </source>
</evidence>
<organism evidence="6 7">
    <name type="scientific">Bradyrhizobium jicamae</name>
    <dbReference type="NCBI Taxonomy" id="280332"/>
    <lineage>
        <taxon>Bacteria</taxon>
        <taxon>Pseudomonadati</taxon>
        <taxon>Pseudomonadota</taxon>
        <taxon>Alphaproteobacteria</taxon>
        <taxon>Hyphomicrobiales</taxon>
        <taxon>Nitrobacteraceae</taxon>
        <taxon>Bradyrhizobium</taxon>
    </lineage>
</organism>
<dbReference type="InterPro" id="IPR011010">
    <property type="entry name" value="DNA_brk_join_enz"/>
</dbReference>
<feature type="domain" description="Tyr recombinase" evidence="5">
    <location>
        <begin position="245"/>
        <end position="419"/>
    </location>
</feature>
<keyword evidence="7" id="KW-1185">Reference proteome</keyword>
<comment type="caution">
    <text evidence="6">The sequence shown here is derived from an EMBL/GenBank/DDBJ whole genome shotgun (WGS) entry which is preliminary data.</text>
</comment>
<evidence type="ECO:0000313" key="7">
    <source>
        <dbReference type="Proteomes" id="UP001315278"/>
    </source>
</evidence>
<dbReference type="Gene3D" id="1.10.150.130">
    <property type="match status" value="1"/>
</dbReference>
<evidence type="ECO:0000259" key="5">
    <source>
        <dbReference type="PROSITE" id="PS51898"/>
    </source>
</evidence>
<dbReference type="Pfam" id="PF00589">
    <property type="entry name" value="Phage_integrase"/>
    <property type="match status" value="1"/>
</dbReference>
<dbReference type="SUPFAM" id="SSF56349">
    <property type="entry name" value="DNA breaking-rejoining enzymes"/>
    <property type="match status" value="1"/>
</dbReference>
<evidence type="ECO:0000256" key="3">
    <source>
        <dbReference type="ARBA" id="ARBA00023125"/>
    </source>
</evidence>
<evidence type="ECO:0000256" key="1">
    <source>
        <dbReference type="ARBA" id="ARBA00008857"/>
    </source>
</evidence>
<dbReference type="Pfam" id="PF13356">
    <property type="entry name" value="Arm-DNA-bind_3"/>
    <property type="match status" value="1"/>
</dbReference>
<keyword evidence="4" id="KW-0233">DNA recombination</keyword>
<evidence type="ECO:0000313" key="6">
    <source>
        <dbReference type="EMBL" id="MBR0797961.1"/>
    </source>
</evidence>
<dbReference type="InterPro" id="IPR010998">
    <property type="entry name" value="Integrase_recombinase_N"/>
</dbReference>
<keyword evidence="3" id="KW-0238">DNA-binding</keyword>
<dbReference type="PANTHER" id="PTHR30629:SF2">
    <property type="entry name" value="PROPHAGE INTEGRASE INTS-RELATED"/>
    <property type="match status" value="1"/>
</dbReference>
<comment type="similarity">
    <text evidence="1">Belongs to the 'phage' integrase family.</text>
</comment>
<name>A0ABS5FMD1_9BRAD</name>